<dbReference type="EMBL" id="OX597815">
    <property type="protein sequence ID" value="CAI9718401.1"/>
    <property type="molecule type" value="Genomic_DNA"/>
</dbReference>
<gene>
    <name evidence="2" type="ORF">OCTVUL_1B003777</name>
</gene>
<evidence type="ECO:0000313" key="2">
    <source>
        <dbReference type="EMBL" id="CAI9718401.1"/>
    </source>
</evidence>
<evidence type="ECO:0000256" key="1">
    <source>
        <dbReference type="SAM" id="Coils"/>
    </source>
</evidence>
<protein>
    <submittedName>
        <fullName evidence="2">Uncharacterized protein</fullName>
    </submittedName>
</protein>
<dbReference type="AlphaFoldDB" id="A0AA36EXZ6"/>
<dbReference type="Proteomes" id="UP001162480">
    <property type="component" value="Chromosome 2"/>
</dbReference>
<name>A0AA36EXZ6_OCTVU</name>
<keyword evidence="3" id="KW-1185">Reference proteome</keyword>
<feature type="coiled-coil region" evidence="1">
    <location>
        <begin position="46"/>
        <end position="73"/>
    </location>
</feature>
<reference evidence="2" key="1">
    <citation type="submission" date="2023-08" db="EMBL/GenBank/DDBJ databases">
        <authorList>
            <person name="Alioto T."/>
            <person name="Alioto T."/>
            <person name="Gomez Garrido J."/>
        </authorList>
    </citation>
    <scope>NUCLEOTIDE SEQUENCE</scope>
</reference>
<accession>A0AA36EXZ6</accession>
<proteinExistence type="predicted"/>
<organism evidence="2 3">
    <name type="scientific">Octopus vulgaris</name>
    <name type="common">Common octopus</name>
    <dbReference type="NCBI Taxonomy" id="6645"/>
    <lineage>
        <taxon>Eukaryota</taxon>
        <taxon>Metazoa</taxon>
        <taxon>Spiralia</taxon>
        <taxon>Lophotrochozoa</taxon>
        <taxon>Mollusca</taxon>
        <taxon>Cephalopoda</taxon>
        <taxon>Coleoidea</taxon>
        <taxon>Octopodiformes</taxon>
        <taxon>Octopoda</taxon>
        <taxon>Incirrata</taxon>
        <taxon>Octopodidae</taxon>
        <taxon>Octopus</taxon>
    </lineage>
</organism>
<sequence>MASSVNVRRLIKAAILRLQKHITTPIPIISATEKQDCVRQAIKQFILNIQRTIELIEKQQEKLEEVVEKFEQKGEVDRTAEEERQLTEFFEGDYGYTKIHLDALVLLTRLTRSLSGKIISRQMPSSNDYANRRQ</sequence>
<keyword evidence="1" id="KW-0175">Coiled coil</keyword>
<evidence type="ECO:0000313" key="3">
    <source>
        <dbReference type="Proteomes" id="UP001162480"/>
    </source>
</evidence>